<sequence length="71" mass="8157">RGIDFALTLIVESQPPKPKLQLRFGGLANCIHPPYKRERESLLKIPVTITQVIRGFSLKKFSQLISPRDWL</sequence>
<protein>
    <submittedName>
        <fullName evidence="1">Uncharacterized protein</fullName>
    </submittedName>
</protein>
<comment type="caution">
    <text evidence="1">The sequence shown here is derived from an EMBL/GenBank/DDBJ whole genome shotgun (WGS) entry which is preliminary data.</text>
</comment>
<gene>
    <name evidence="1" type="ORF">GIB67_041621</name>
</gene>
<name>A0A7J7MQT0_9MAGN</name>
<accession>A0A7J7MQT0</accession>
<evidence type="ECO:0000313" key="2">
    <source>
        <dbReference type="Proteomes" id="UP000541444"/>
    </source>
</evidence>
<keyword evidence="2" id="KW-1185">Reference proteome</keyword>
<dbReference type="Proteomes" id="UP000541444">
    <property type="component" value="Unassembled WGS sequence"/>
</dbReference>
<dbReference type="AlphaFoldDB" id="A0A7J7MQT0"/>
<feature type="non-terminal residue" evidence="1">
    <location>
        <position position="71"/>
    </location>
</feature>
<organism evidence="1 2">
    <name type="scientific">Kingdonia uniflora</name>
    <dbReference type="NCBI Taxonomy" id="39325"/>
    <lineage>
        <taxon>Eukaryota</taxon>
        <taxon>Viridiplantae</taxon>
        <taxon>Streptophyta</taxon>
        <taxon>Embryophyta</taxon>
        <taxon>Tracheophyta</taxon>
        <taxon>Spermatophyta</taxon>
        <taxon>Magnoliopsida</taxon>
        <taxon>Ranunculales</taxon>
        <taxon>Circaeasteraceae</taxon>
        <taxon>Kingdonia</taxon>
    </lineage>
</organism>
<proteinExistence type="predicted"/>
<reference evidence="1 2" key="1">
    <citation type="journal article" date="2020" name="IScience">
        <title>Genome Sequencing of the Endangered Kingdonia uniflora (Circaeasteraceae, Ranunculales) Reveals Potential Mechanisms of Evolutionary Specialization.</title>
        <authorList>
            <person name="Sun Y."/>
            <person name="Deng T."/>
            <person name="Zhang A."/>
            <person name="Moore M.J."/>
            <person name="Landis J.B."/>
            <person name="Lin N."/>
            <person name="Zhang H."/>
            <person name="Zhang X."/>
            <person name="Huang J."/>
            <person name="Zhang X."/>
            <person name="Sun H."/>
            <person name="Wang H."/>
        </authorList>
    </citation>
    <scope>NUCLEOTIDE SEQUENCE [LARGE SCALE GENOMIC DNA]</scope>
    <source>
        <strain evidence="1">TB1705</strain>
        <tissue evidence="1">Leaf</tissue>
    </source>
</reference>
<evidence type="ECO:0000313" key="1">
    <source>
        <dbReference type="EMBL" id="KAF6157160.1"/>
    </source>
</evidence>
<dbReference type="EMBL" id="JACGCM010001281">
    <property type="protein sequence ID" value="KAF6157160.1"/>
    <property type="molecule type" value="Genomic_DNA"/>
</dbReference>